<dbReference type="Proteomes" id="UP001264980">
    <property type="component" value="Unassembled WGS sequence"/>
</dbReference>
<protein>
    <recommendedName>
        <fullName evidence="3">Lipoprotein</fullName>
    </recommendedName>
</protein>
<proteinExistence type="predicted"/>
<keyword evidence="2" id="KW-1185">Reference proteome</keyword>
<evidence type="ECO:0000313" key="1">
    <source>
        <dbReference type="EMBL" id="MDR6806450.1"/>
    </source>
</evidence>
<reference evidence="1 2" key="1">
    <citation type="submission" date="2023-07" db="EMBL/GenBank/DDBJ databases">
        <title>Sorghum-associated microbial communities from plants grown in Nebraska, USA.</title>
        <authorList>
            <person name="Schachtman D."/>
        </authorList>
    </citation>
    <scope>NUCLEOTIDE SEQUENCE [LARGE SCALE GENOMIC DNA]</scope>
    <source>
        <strain evidence="1 2">BE57</strain>
    </source>
</reference>
<name>A0ABU1R0G3_9BACT</name>
<sequence length="41" mass="4937">MQNFPFLSKIVILTILCFKNDKKHDKNQKIGFFDINFTYII</sequence>
<accession>A0ABU1R0G3</accession>
<evidence type="ECO:0000313" key="2">
    <source>
        <dbReference type="Proteomes" id="UP001264980"/>
    </source>
</evidence>
<evidence type="ECO:0008006" key="3">
    <source>
        <dbReference type="Google" id="ProtNLM"/>
    </source>
</evidence>
<dbReference type="EMBL" id="JAVDTI010000003">
    <property type="protein sequence ID" value="MDR6806450.1"/>
    <property type="molecule type" value="Genomic_DNA"/>
</dbReference>
<comment type="caution">
    <text evidence="1">The sequence shown here is derived from an EMBL/GenBank/DDBJ whole genome shotgun (WGS) entry which is preliminary data.</text>
</comment>
<organism evidence="1 2">
    <name type="scientific">Dyadobacter fermentans</name>
    <dbReference type="NCBI Taxonomy" id="94254"/>
    <lineage>
        <taxon>Bacteria</taxon>
        <taxon>Pseudomonadati</taxon>
        <taxon>Bacteroidota</taxon>
        <taxon>Cytophagia</taxon>
        <taxon>Cytophagales</taxon>
        <taxon>Spirosomataceae</taxon>
        <taxon>Dyadobacter</taxon>
    </lineage>
</organism>
<gene>
    <name evidence="1" type="ORF">J2W84_003498</name>
</gene>